<reference evidence="3" key="1">
    <citation type="submission" date="2013-10" db="EMBL/GenBank/DDBJ databases">
        <title>Genomic analysis of the causative agents of coccidiosis in chickens.</title>
        <authorList>
            <person name="Reid A.J."/>
            <person name="Blake D."/>
            <person name="Billington K."/>
            <person name="Browne H."/>
            <person name="Dunn M."/>
            <person name="Hung S."/>
            <person name="Kawahara F."/>
            <person name="Miranda-Saavedra D."/>
            <person name="Mourier T."/>
            <person name="Nagra H."/>
            <person name="Otto T.D."/>
            <person name="Rawlings N."/>
            <person name="Sanchez A."/>
            <person name="Sanders M."/>
            <person name="Subramaniam C."/>
            <person name="Tay Y."/>
            <person name="Dear P."/>
            <person name="Doerig C."/>
            <person name="Gruber A."/>
            <person name="Parkinson J."/>
            <person name="Shirley M."/>
            <person name="Wan K.L."/>
            <person name="Berriman M."/>
            <person name="Tomley F."/>
            <person name="Pain A."/>
        </authorList>
    </citation>
    <scope>NUCLEOTIDE SEQUENCE [LARGE SCALE GENOMIC DNA]</scope>
    <source>
        <strain evidence="3">Houghton</strain>
    </source>
</reference>
<dbReference type="InterPro" id="IPR036249">
    <property type="entry name" value="Thioredoxin-like_sf"/>
</dbReference>
<dbReference type="Proteomes" id="UP000030750">
    <property type="component" value="Unassembled WGS sequence"/>
</dbReference>
<feature type="domain" description="Thioredoxin" evidence="2">
    <location>
        <begin position="1"/>
        <end position="115"/>
    </location>
</feature>
<dbReference type="EMBL" id="HG710317">
    <property type="protein sequence ID" value="CDJ46197.1"/>
    <property type="molecule type" value="Genomic_DNA"/>
</dbReference>
<evidence type="ECO:0000256" key="1">
    <source>
        <dbReference type="ARBA" id="ARBA00023157"/>
    </source>
</evidence>
<accession>U6L704</accession>
<proteinExistence type="predicted"/>
<evidence type="ECO:0000313" key="4">
    <source>
        <dbReference type="Proteomes" id="UP000030750"/>
    </source>
</evidence>
<dbReference type="Pfam" id="PF00085">
    <property type="entry name" value="Thioredoxin"/>
    <property type="match status" value="1"/>
</dbReference>
<dbReference type="PROSITE" id="PS51352">
    <property type="entry name" value="THIOREDOXIN_2"/>
    <property type="match status" value="1"/>
</dbReference>
<protein>
    <recommendedName>
        <fullName evidence="2">Thioredoxin domain-containing protein</fullName>
    </recommendedName>
</protein>
<dbReference type="AlphaFoldDB" id="U6L704"/>
<dbReference type="SUPFAM" id="SSF52833">
    <property type="entry name" value="Thioredoxin-like"/>
    <property type="match status" value="1"/>
</dbReference>
<dbReference type="PANTHER" id="PTHR46115">
    <property type="entry name" value="THIOREDOXIN-LIKE PROTEIN 1"/>
    <property type="match status" value="1"/>
</dbReference>
<dbReference type="OrthoDB" id="10263751at2759"/>
<dbReference type="PROSITE" id="PS00194">
    <property type="entry name" value="THIOREDOXIN_1"/>
    <property type="match status" value="1"/>
</dbReference>
<name>U6L704_9EIME</name>
<dbReference type="InterPro" id="IPR017937">
    <property type="entry name" value="Thioredoxin_CS"/>
</dbReference>
<dbReference type="InterPro" id="IPR013766">
    <property type="entry name" value="Thioredoxin_domain"/>
</dbReference>
<evidence type="ECO:0000259" key="2">
    <source>
        <dbReference type="PROSITE" id="PS51352"/>
    </source>
</evidence>
<gene>
    <name evidence="3" type="ORF">EBH_0064800</name>
</gene>
<keyword evidence="1" id="KW-1015">Disulfide bond</keyword>
<sequence>MATKFERIQITDENHFKSLVKANDDPRLFVVDVHAGWCGPCNAVLPTLKSLSLTLENFADRCCCVAADAALVPELAAAGASATPKFLLYKDGVLLEEIQGANAPLLKQKIEELAPPLEGGGMNAFS</sequence>
<evidence type="ECO:0000313" key="3">
    <source>
        <dbReference type="EMBL" id="CDJ46197.1"/>
    </source>
</evidence>
<reference evidence="3" key="2">
    <citation type="submission" date="2013-10" db="EMBL/GenBank/DDBJ databases">
        <authorList>
            <person name="Aslett M."/>
        </authorList>
    </citation>
    <scope>NUCLEOTIDE SEQUENCE [LARGE SCALE GENOMIC DNA]</scope>
    <source>
        <strain evidence="3">Houghton</strain>
    </source>
</reference>
<dbReference type="VEuPathDB" id="ToxoDB:EBH_0064800"/>
<dbReference type="Gene3D" id="3.40.30.10">
    <property type="entry name" value="Glutaredoxin"/>
    <property type="match status" value="1"/>
</dbReference>
<organism evidence="3 4">
    <name type="scientific">Eimeria brunetti</name>
    <dbReference type="NCBI Taxonomy" id="51314"/>
    <lineage>
        <taxon>Eukaryota</taxon>
        <taxon>Sar</taxon>
        <taxon>Alveolata</taxon>
        <taxon>Apicomplexa</taxon>
        <taxon>Conoidasida</taxon>
        <taxon>Coccidia</taxon>
        <taxon>Eucoccidiorida</taxon>
        <taxon>Eimeriorina</taxon>
        <taxon>Eimeriidae</taxon>
        <taxon>Eimeria</taxon>
    </lineage>
</organism>
<keyword evidence="4" id="KW-1185">Reference proteome</keyword>